<sequence>MSEQKSGYKPTFTSSGSALRTLRVGKSNPNWQAAAEFLLERAAPDVRLLVEAAAEIERDKVELKTEKRQVPGKRKSKIIYNLSWLQWVALGFGGVVLISLLVWIVQNATLRAC</sequence>
<keyword evidence="1" id="KW-1133">Transmembrane helix</keyword>
<organism evidence="2 3">
    <name type="scientific">Marinospirillum celere</name>
    <dbReference type="NCBI Taxonomy" id="1122252"/>
    <lineage>
        <taxon>Bacteria</taxon>
        <taxon>Pseudomonadati</taxon>
        <taxon>Pseudomonadota</taxon>
        <taxon>Gammaproteobacteria</taxon>
        <taxon>Oceanospirillales</taxon>
        <taxon>Oceanospirillaceae</taxon>
        <taxon>Marinospirillum</taxon>
    </lineage>
</organism>
<name>A0A1I1G1Z2_9GAMM</name>
<dbReference type="OrthoDB" id="6119797at2"/>
<keyword evidence="3" id="KW-1185">Reference proteome</keyword>
<gene>
    <name evidence="2" type="ORF">SAMN05660443_1350</name>
</gene>
<proteinExistence type="predicted"/>
<evidence type="ECO:0000256" key="1">
    <source>
        <dbReference type="SAM" id="Phobius"/>
    </source>
</evidence>
<dbReference type="STRING" id="1122252.SAMN05660443_1350"/>
<dbReference type="AlphaFoldDB" id="A0A1I1G1Z2"/>
<dbReference type="Proteomes" id="UP000199058">
    <property type="component" value="Unassembled WGS sequence"/>
</dbReference>
<evidence type="ECO:0000313" key="3">
    <source>
        <dbReference type="Proteomes" id="UP000199058"/>
    </source>
</evidence>
<evidence type="ECO:0000313" key="2">
    <source>
        <dbReference type="EMBL" id="SFC05555.1"/>
    </source>
</evidence>
<dbReference type="RefSeq" id="WP_091961013.1">
    <property type="nucleotide sequence ID" value="NZ_FOLH01000002.1"/>
</dbReference>
<dbReference type="EMBL" id="FOLH01000002">
    <property type="protein sequence ID" value="SFC05555.1"/>
    <property type="molecule type" value="Genomic_DNA"/>
</dbReference>
<protein>
    <submittedName>
        <fullName evidence="2">Uncharacterized protein</fullName>
    </submittedName>
</protein>
<reference evidence="2 3" key="1">
    <citation type="submission" date="2016-10" db="EMBL/GenBank/DDBJ databases">
        <authorList>
            <person name="de Groot N.N."/>
        </authorList>
    </citation>
    <scope>NUCLEOTIDE SEQUENCE [LARGE SCALE GENOMIC DNA]</scope>
    <source>
        <strain evidence="2 3">DSM 18438</strain>
    </source>
</reference>
<feature type="transmembrane region" description="Helical" evidence="1">
    <location>
        <begin position="84"/>
        <end position="105"/>
    </location>
</feature>
<keyword evidence="1" id="KW-0812">Transmembrane</keyword>
<keyword evidence="1" id="KW-0472">Membrane</keyword>
<accession>A0A1I1G1Z2</accession>